<name>A0ABQ6NBA1_9STRA</name>
<comment type="caution">
    <text evidence="2">The sequence shown here is derived from an EMBL/GenBank/DDBJ whole genome shotgun (WGS) entry which is preliminary data.</text>
</comment>
<evidence type="ECO:0000313" key="2">
    <source>
        <dbReference type="EMBL" id="GMI52531.1"/>
    </source>
</evidence>
<feature type="region of interest" description="Disordered" evidence="1">
    <location>
        <begin position="1"/>
        <end position="84"/>
    </location>
</feature>
<dbReference type="Proteomes" id="UP001165060">
    <property type="component" value="Unassembled WGS sequence"/>
</dbReference>
<protein>
    <submittedName>
        <fullName evidence="2">Uncharacterized protein</fullName>
    </submittedName>
</protein>
<organism evidence="2 3">
    <name type="scientific">Tetraparma gracilis</name>
    <dbReference type="NCBI Taxonomy" id="2962635"/>
    <lineage>
        <taxon>Eukaryota</taxon>
        <taxon>Sar</taxon>
        <taxon>Stramenopiles</taxon>
        <taxon>Ochrophyta</taxon>
        <taxon>Bolidophyceae</taxon>
        <taxon>Parmales</taxon>
        <taxon>Triparmaceae</taxon>
        <taxon>Tetraparma</taxon>
    </lineage>
</organism>
<dbReference type="EMBL" id="BRYB01006227">
    <property type="protein sequence ID" value="GMI52531.1"/>
    <property type="molecule type" value="Genomic_DNA"/>
</dbReference>
<feature type="compositionally biased region" description="Basic and acidic residues" evidence="1">
    <location>
        <begin position="26"/>
        <end position="37"/>
    </location>
</feature>
<accession>A0ABQ6NBA1</accession>
<reference evidence="2 3" key="1">
    <citation type="journal article" date="2023" name="Commun. Biol.">
        <title>Genome analysis of Parmales, the sister group of diatoms, reveals the evolutionary specialization of diatoms from phago-mixotrophs to photoautotrophs.</title>
        <authorList>
            <person name="Ban H."/>
            <person name="Sato S."/>
            <person name="Yoshikawa S."/>
            <person name="Yamada K."/>
            <person name="Nakamura Y."/>
            <person name="Ichinomiya M."/>
            <person name="Sato N."/>
            <person name="Blanc-Mathieu R."/>
            <person name="Endo H."/>
            <person name="Kuwata A."/>
            <person name="Ogata H."/>
        </authorList>
    </citation>
    <scope>NUCLEOTIDE SEQUENCE [LARGE SCALE GENOMIC DNA]</scope>
</reference>
<keyword evidence="3" id="KW-1185">Reference proteome</keyword>
<evidence type="ECO:0000256" key="1">
    <source>
        <dbReference type="SAM" id="MobiDB-lite"/>
    </source>
</evidence>
<sequence length="84" mass="9041">MGICSSRTGTRRNSYESRKANGFRDPGLEKHRKDCVAQKKRLKKVTPGAATKASLARSATKASPVSGGPSATTLKGARRNLKKR</sequence>
<proteinExistence type="predicted"/>
<evidence type="ECO:0000313" key="3">
    <source>
        <dbReference type="Proteomes" id="UP001165060"/>
    </source>
</evidence>
<gene>
    <name evidence="2" type="ORF">TeGR_g5257</name>
</gene>
<feature type="compositionally biased region" description="Polar residues" evidence="1">
    <location>
        <begin position="1"/>
        <end position="12"/>
    </location>
</feature>